<dbReference type="InterPro" id="IPR009009">
    <property type="entry name" value="RlpA-like_DPBB"/>
</dbReference>
<dbReference type="OrthoDB" id="406505at2759"/>
<dbReference type="Gene3D" id="2.40.40.10">
    <property type="entry name" value="RlpA-like domain"/>
    <property type="match status" value="1"/>
</dbReference>
<dbReference type="PANTHER" id="PTHR31836:SF28">
    <property type="entry name" value="SRCR DOMAIN-CONTAINING PROTEIN-RELATED"/>
    <property type="match status" value="1"/>
</dbReference>
<dbReference type="Pfam" id="PF03330">
    <property type="entry name" value="DPBB_1"/>
    <property type="match status" value="1"/>
</dbReference>
<feature type="chain" id="PRO_5017280082" description="RlpA-like protein double-psi beta-barrel domain-containing protein" evidence="2">
    <location>
        <begin position="28"/>
        <end position="182"/>
    </location>
</feature>
<comment type="caution">
    <text evidence="4">The sequence shown here is derived from an EMBL/GenBank/DDBJ whole genome shotgun (WGS) entry which is preliminary data.</text>
</comment>
<dbReference type="InterPro" id="IPR051477">
    <property type="entry name" value="Expansin_CellWall"/>
</dbReference>
<feature type="domain" description="RlpA-like protein double-psi beta-barrel" evidence="3">
    <location>
        <begin position="117"/>
        <end position="164"/>
    </location>
</feature>
<evidence type="ECO:0000313" key="4">
    <source>
        <dbReference type="EMBL" id="RHZ81888.1"/>
    </source>
</evidence>
<evidence type="ECO:0000313" key="5">
    <source>
        <dbReference type="Proteomes" id="UP000266861"/>
    </source>
</evidence>
<feature type="signal peptide" evidence="2">
    <location>
        <begin position="1"/>
        <end position="27"/>
    </location>
</feature>
<proteinExistence type="predicted"/>
<reference evidence="4 5" key="1">
    <citation type="submission" date="2018-08" db="EMBL/GenBank/DDBJ databases">
        <title>Genome and evolution of the arbuscular mycorrhizal fungus Diversispora epigaea (formerly Glomus versiforme) and its bacterial endosymbionts.</title>
        <authorList>
            <person name="Sun X."/>
            <person name="Fei Z."/>
            <person name="Harrison M."/>
        </authorList>
    </citation>
    <scope>NUCLEOTIDE SEQUENCE [LARGE SCALE GENOMIC DNA]</scope>
    <source>
        <strain evidence="4 5">IT104</strain>
    </source>
</reference>
<dbReference type="STRING" id="1348612.A0A397J585"/>
<gene>
    <name evidence="4" type="ORF">Glove_117g328</name>
</gene>
<keyword evidence="1 2" id="KW-0732">Signal</keyword>
<dbReference type="InterPro" id="IPR036908">
    <property type="entry name" value="RlpA-like_sf"/>
</dbReference>
<dbReference type="SUPFAM" id="SSF50685">
    <property type="entry name" value="Barwin-like endoglucanases"/>
    <property type="match status" value="1"/>
</dbReference>
<dbReference type="CDD" id="cd22191">
    <property type="entry name" value="DPBB_RlpA_EXP_N-like"/>
    <property type="match status" value="1"/>
</dbReference>
<evidence type="ECO:0000256" key="1">
    <source>
        <dbReference type="ARBA" id="ARBA00022729"/>
    </source>
</evidence>
<dbReference type="PANTHER" id="PTHR31836">
    <property type="match status" value="1"/>
</dbReference>
<accession>A0A397J585</accession>
<sequence length="182" mass="19583">MISFQKSAVLFFALALAVMFMLETASAGVIYRAIAKRDYEDSDSDPDLETSAKLINGVFKGKTEGDATFYGVGLGACGFTNTNDEMIFAMPAVMFDPSPNGNPYQNPNCGKEAIVTRRVGGVKKRVRVICVDRCVGCKYGDIDLSPAAFNMIASPDEGRVKVEVRFTGKPPRGPKGPKGPKV</sequence>
<dbReference type="Proteomes" id="UP000266861">
    <property type="component" value="Unassembled WGS sequence"/>
</dbReference>
<dbReference type="AlphaFoldDB" id="A0A397J585"/>
<name>A0A397J585_9GLOM</name>
<evidence type="ECO:0000256" key="2">
    <source>
        <dbReference type="SAM" id="SignalP"/>
    </source>
</evidence>
<evidence type="ECO:0000259" key="3">
    <source>
        <dbReference type="Pfam" id="PF03330"/>
    </source>
</evidence>
<keyword evidence="5" id="KW-1185">Reference proteome</keyword>
<dbReference type="EMBL" id="PQFF01000109">
    <property type="protein sequence ID" value="RHZ81888.1"/>
    <property type="molecule type" value="Genomic_DNA"/>
</dbReference>
<protein>
    <recommendedName>
        <fullName evidence="3">RlpA-like protein double-psi beta-barrel domain-containing protein</fullName>
    </recommendedName>
</protein>
<organism evidence="4 5">
    <name type="scientific">Diversispora epigaea</name>
    <dbReference type="NCBI Taxonomy" id="1348612"/>
    <lineage>
        <taxon>Eukaryota</taxon>
        <taxon>Fungi</taxon>
        <taxon>Fungi incertae sedis</taxon>
        <taxon>Mucoromycota</taxon>
        <taxon>Glomeromycotina</taxon>
        <taxon>Glomeromycetes</taxon>
        <taxon>Diversisporales</taxon>
        <taxon>Diversisporaceae</taxon>
        <taxon>Diversispora</taxon>
    </lineage>
</organism>